<dbReference type="OrthoDB" id="7951357at2"/>
<keyword evidence="2" id="KW-0732">Signal</keyword>
<dbReference type="EMBL" id="CP015124">
    <property type="protein sequence ID" value="ANP35700.1"/>
    <property type="molecule type" value="Genomic_DNA"/>
</dbReference>
<dbReference type="PROSITE" id="PS51257">
    <property type="entry name" value="PROKAR_LIPOPROTEIN"/>
    <property type="match status" value="1"/>
</dbReference>
<sequence>MRVFVSLAAAGSLLALAACSPPVPDSAAGVGVDGDPFAARPAQGTTINGDPLIPAPQVVGAPLVMPTDQSSATSVAAAGASVGTGSNADIARETAAALSAAQANSGQAPLEASPDNPAPQIVGGNPRLSDENSFDAVSSRQTIESDAERLKRQRAQYQVVEPTALPTVSAGNRDPNIVQYALSTSNPPGNRIFSRTGINLKARSSRNCAGYASPELAQVAFLEAGGPKRDRYALDPDGDGYACGWDPSPYRLVLREDS</sequence>
<dbReference type="Proteomes" id="UP000092565">
    <property type="component" value="Chromosome"/>
</dbReference>
<evidence type="ECO:0000256" key="1">
    <source>
        <dbReference type="SAM" id="MobiDB-lite"/>
    </source>
</evidence>
<gene>
    <name evidence="3" type="ORF">JL2886_00774</name>
</gene>
<dbReference type="PATRIC" id="fig|60890.4.peg.755"/>
<protein>
    <recommendedName>
        <fullName evidence="5">Excalibur calcium-binding domain-containing protein</fullName>
    </recommendedName>
</protein>
<dbReference type="AlphaFoldDB" id="A0A1B0ZNH3"/>
<evidence type="ECO:0000313" key="3">
    <source>
        <dbReference type="EMBL" id="ANP35700.1"/>
    </source>
</evidence>
<feature type="signal peptide" evidence="2">
    <location>
        <begin position="1"/>
        <end position="17"/>
    </location>
</feature>
<keyword evidence="4" id="KW-1185">Reference proteome</keyword>
<proteinExistence type="predicted"/>
<evidence type="ECO:0000256" key="2">
    <source>
        <dbReference type="SAM" id="SignalP"/>
    </source>
</evidence>
<dbReference type="RefSeq" id="WP_065270787.1">
    <property type="nucleotide sequence ID" value="NZ_CP015124.1"/>
</dbReference>
<name>A0A1B0ZNH3_9RHOB</name>
<evidence type="ECO:0000313" key="4">
    <source>
        <dbReference type="Proteomes" id="UP000092565"/>
    </source>
</evidence>
<evidence type="ECO:0008006" key="5">
    <source>
        <dbReference type="Google" id="ProtNLM"/>
    </source>
</evidence>
<reference evidence="3 4" key="1">
    <citation type="submission" date="2016-04" db="EMBL/GenBank/DDBJ databases">
        <authorList>
            <person name="Evans L.H."/>
            <person name="Alamgir A."/>
            <person name="Owens N."/>
            <person name="Weber N.D."/>
            <person name="Virtaneva K."/>
            <person name="Barbian K."/>
            <person name="Babar A."/>
            <person name="Rosenke K."/>
        </authorList>
    </citation>
    <scope>NUCLEOTIDE SEQUENCE [LARGE SCALE GENOMIC DNA]</scope>
    <source>
        <strain evidence="3 4">JL2886</strain>
    </source>
</reference>
<feature type="region of interest" description="Disordered" evidence="1">
    <location>
        <begin position="101"/>
        <end position="133"/>
    </location>
</feature>
<feature type="chain" id="PRO_5044369970" description="Excalibur calcium-binding domain-containing protein" evidence="2">
    <location>
        <begin position="18"/>
        <end position="258"/>
    </location>
</feature>
<organism evidence="3 4">
    <name type="scientific">Phaeobacter gallaeciensis</name>
    <dbReference type="NCBI Taxonomy" id="60890"/>
    <lineage>
        <taxon>Bacteria</taxon>
        <taxon>Pseudomonadati</taxon>
        <taxon>Pseudomonadota</taxon>
        <taxon>Alphaproteobacteria</taxon>
        <taxon>Rhodobacterales</taxon>
        <taxon>Roseobacteraceae</taxon>
        <taxon>Phaeobacter</taxon>
    </lineage>
</organism>
<accession>A0A1B0ZNH3</accession>